<gene>
    <name evidence="3" type="ORF">KDA10_01215</name>
</gene>
<evidence type="ECO:0000259" key="2">
    <source>
        <dbReference type="PROSITE" id="PS51084"/>
    </source>
</evidence>
<feature type="domain" description="HIT" evidence="2">
    <location>
        <begin position="1"/>
        <end position="104"/>
    </location>
</feature>
<dbReference type="Gene3D" id="3.30.428.10">
    <property type="entry name" value="HIT-like"/>
    <property type="match status" value="1"/>
</dbReference>
<dbReference type="PROSITE" id="PS51084">
    <property type="entry name" value="HIT_2"/>
    <property type="match status" value="1"/>
</dbReference>
<proteinExistence type="predicted"/>
<comment type="caution">
    <text evidence="3">The sequence shown here is derived from an EMBL/GenBank/DDBJ whole genome shotgun (WGS) entry which is preliminary data.</text>
</comment>
<organism evidence="3 4">
    <name type="scientific">candidate division WWE3 bacterium</name>
    <dbReference type="NCBI Taxonomy" id="2053526"/>
    <lineage>
        <taxon>Bacteria</taxon>
        <taxon>Katanobacteria</taxon>
    </lineage>
</organism>
<protein>
    <submittedName>
        <fullName evidence="3">HIT domain-containing protein</fullName>
    </submittedName>
</protein>
<dbReference type="InterPro" id="IPR036265">
    <property type="entry name" value="HIT-like_sf"/>
</dbReference>
<dbReference type="InterPro" id="IPR011146">
    <property type="entry name" value="HIT-like"/>
</dbReference>
<evidence type="ECO:0000313" key="4">
    <source>
        <dbReference type="Proteomes" id="UP000714817"/>
    </source>
</evidence>
<evidence type="ECO:0000256" key="1">
    <source>
        <dbReference type="PROSITE-ProRule" id="PRU00464"/>
    </source>
</evidence>
<dbReference type="AlphaFoldDB" id="A0A955E1T9"/>
<dbReference type="Pfam" id="PF01230">
    <property type="entry name" value="HIT"/>
    <property type="match status" value="1"/>
</dbReference>
<feature type="short sequence motif" description="Histidine triad motif" evidence="1">
    <location>
        <begin position="89"/>
        <end position="93"/>
    </location>
</feature>
<dbReference type="Proteomes" id="UP000714817">
    <property type="component" value="Unassembled WGS sequence"/>
</dbReference>
<reference evidence="3" key="2">
    <citation type="journal article" date="2021" name="Microbiome">
        <title>Successional dynamics and alternative stable states in a saline activated sludge microbial community over 9 years.</title>
        <authorList>
            <person name="Wang Y."/>
            <person name="Ye J."/>
            <person name="Ju F."/>
            <person name="Liu L."/>
            <person name="Boyd J.A."/>
            <person name="Deng Y."/>
            <person name="Parks D.H."/>
            <person name="Jiang X."/>
            <person name="Yin X."/>
            <person name="Woodcroft B.J."/>
            <person name="Tyson G.W."/>
            <person name="Hugenholtz P."/>
            <person name="Polz M.F."/>
            <person name="Zhang T."/>
        </authorList>
    </citation>
    <scope>NUCLEOTIDE SEQUENCE</scope>
    <source>
        <strain evidence="3">HKST-UBA80</strain>
    </source>
</reference>
<sequence length="106" mass="12034">MQGQEPCVKVLETEDFLVIENKFPTAPIHLLVLDKQHREKNDTISGAYKNVGYWDSLFTAINETIRYKNLDKTGYKLVNNGAGYNHFEHEHFHILGGSENEPGGTT</sequence>
<dbReference type="SUPFAM" id="SSF54197">
    <property type="entry name" value="HIT-like"/>
    <property type="match status" value="1"/>
</dbReference>
<dbReference type="GO" id="GO:0003824">
    <property type="term" value="F:catalytic activity"/>
    <property type="evidence" value="ECO:0007669"/>
    <property type="project" value="InterPro"/>
</dbReference>
<dbReference type="EMBL" id="JAGQNY010000004">
    <property type="protein sequence ID" value="MCA9301973.1"/>
    <property type="molecule type" value="Genomic_DNA"/>
</dbReference>
<accession>A0A955E1T9</accession>
<evidence type="ECO:0000313" key="3">
    <source>
        <dbReference type="EMBL" id="MCA9301973.1"/>
    </source>
</evidence>
<reference evidence="3" key="1">
    <citation type="submission" date="2020-04" db="EMBL/GenBank/DDBJ databases">
        <authorList>
            <person name="Zhang T."/>
        </authorList>
    </citation>
    <scope>NUCLEOTIDE SEQUENCE</scope>
    <source>
        <strain evidence="3">HKST-UBA80</strain>
    </source>
</reference>
<name>A0A955E1T9_UNCKA</name>